<evidence type="ECO:0000256" key="6">
    <source>
        <dbReference type="SAM" id="Phobius"/>
    </source>
</evidence>
<feature type="non-terminal residue" evidence="8">
    <location>
        <position position="129"/>
    </location>
</feature>
<dbReference type="InterPro" id="IPR025199">
    <property type="entry name" value="FtsK_4TM"/>
</dbReference>
<dbReference type="AlphaFoldDB" id="A0A382ZHB5"/>
<dbReference type="EMBL" id="UINC01183934">
    <property type="protein sequence ID" value="SVD94914.1"/>
    <property type="molecule type" value="Genomic_DNA"/>
</dbReference>
<name>A0A382ZHB5_9ZZZZ</name>
<organism evidence="8">
    <name type="scientific">marine metagenome</name>
    <dbReference type="NCBI Taxonomy" id="408172"/>
    <lineage>
        <taxon>unclassified sequences</taxon>
        <taxon>metagenomes</taxon>
        <taxon>ecological metagenomes</taxon>
    </lineage>
</organism>
<evidence type="ECO:0000256" key="3">
    <source>
        <dbReference type="ARBA" id="ARBA00022692"/>
    </source>
</evidence>
<gene>
    <name evidence="8" type="ORF">METZ01_LOCUS447768</name>
</gene>
<keyword evidence="3 6" id="KW-0812">Transmembrane</keyword>
<dbReference type="GO" id="GO:0005886">
    <property type="term" value="C:plasma membrane"/>
    <property type="evidence" value="ECO:0007669"/>
    <property type="project" value="UniProtKB-SubCell"/>
</dbReference>
<protein>
    <recommendedName>
        <fullName evidence="7">DNA translocase FtsK 4TM region domain-containing protein</fullName>
    </recommendedName>
</protein>
<keyword evidence="5 6" id="KW-0472">Membrane</keyword>
<accession>A0A382ZHB5</accession>
<evidence type="ECO:0000256" key="4">
    <source>
        <dbReference type="ARBA" id="ARBA00022989"/>
    </source>
</evidence>
<reference evidence="8" key="1">
    <citation type="submission" date="2018-05" db="EMBL/GenBank/DDBJ databases">
        <authorList>
            <person name="Lanie J.A."/>
            <person name="Ng W.-L."/>
            <person name="Kazmierczak K.M."/>
            <person name="Andrzejewski T.M."/>
            <person name="Davidsen T.M."/>
            <person name="Wayne K.J."/>
            <person name="Tettelin H."/>
            <person name="Glass J.I."/>
            <person name="Rusch D."/>
            <person name="Podicherti R."/>
            <person name="Tsui H.-C.T."/>
            <person name="Winkler M.E."/>
        </authorList>
    </citation>
    <scope>NUCLEOTIDE SEQUENCE</scope>
</reference>
<comment type="subcellular location">
    <subcellularLocation>
        <location evidence="1">Cell membrane</location>
        <topology evidence="1">Multi-pass membrane protein</topology>
    </subcellularLocation>
</comment>
<feature type="domain" description="DNA translocase FtsK 4TM region" evidence="7">
    <location>
        <begin position="16"/>
        <end position="119"/>
    </location>
</feature>
<evidence type="ECO:0000256" key="5">
    <source>
        <dbReference type="ARBA" id="ARBA00023136"/>
    </source>
</evidence>
<evidence type="ECO:0000256" key="1">
    <source>
        <dbReference type="ARBA" id="ARBA00004651"/>
    </source>
</evidence>
<feature type="transmembrane region" description="Helical" evidence="6">
    <location>
        <begin position="59"/>
        <end position="87"/>
    </location>
</feature>
<feature type="transmembrane region" description="Helical" evidence="6">
    <location>
        <begin position="99"/>
        <end position="121"/>
    </location>
</feature>
<evidence type="ECO:0000313" key="8">
    <source>
        <dbReference type="EMBL" id="SVD94914.1"/>
    </source>
</evidence>
<feature type="transmembrane region" description="Helical" evidence="6">
    <location>
        <begin position="20"/>
        <end position="39"/>
    </location>
</feature>
<sequence length="129" mass="14092">MPEFPERFVAGRKRAQIAGVLLSALGIFLLLSLVTHSKFDPPNASRFGEMATINWAGRIGAYVSHGAFTAVGYGALLLPVLCLQWAWNRLRRQPLRADLLRSVGLLGVGLFFTAGSGLPTYSHYTAFEL</sequence>
<dbReference type="Pfam" id="PF13491">
    <property type="entry name" value="FtsK_4TM"/>
    <property type="match status" value="1"/>
</dbReference>
<keyword evidence="4 6" id="KW-1133">Transmembrane helix</keyword>
<evidence type="ECO:0000256" key="2">
    <source>
        <dbReference type="ARBA" id="ARBA00022475"/>
    </source>
</evidence>
<keyword evidence="2" id="KW-1003">Cell membrane</keyword>
<proteinExistence type="predicted"/>
<evidence type="ECO:0000259" key="7">
    <source>
        <dbReference type="Pfam" id="PF13491"/>
    </source>
</evidence>